<comment type="similarity">
    <text evidence="1">Belongs to the UPF0210 family.</text>
</comment>
<sequence>MHILANSNEILETIKMVDMQNLDIRTVTLGISLLDCINSDHKKTCENIYNKILKYGKNLVNIADAVSNKYGVPIVNKRVSVTPISIIAGATDAEDYTVFAETLDKAAKDIGVDFIGGFSALVEKGFTESDLKLINSIPNALTVTERVCSSVNVGSTKAGINLDAVKMLGKTVKDLAYNTKEKDGLGAAKFVVFTNAVSDNPFMAGAFHGVGEGEVVLNLGISGPGVVRAALNKIDKKADISVITEEIKKISFKITRMGELVGKEVAKNLGVEFGIIDLSLAPTPAIGDSVGNILEEFGLESVGAYGTTLALAILNDAVKKGGAMAATRVGGLTGAFIPVSEDQGMIAAASKGYLTLEKLEAMTCVCSVGLDMIAIPGDTPDYVISGLIADEMAIGMVNNKTTAVRVIPVPGKNVGDRVVFGGLLGEADIMPINSLNCSTLINRGGKVSPPIQAMKN</sequence>
<dbReference type="EMBL" id="SOBG01000003">
    <property type="protein sequence ID" value="TDT71597.1"/>
    <property type="molecule type" value="Genomic_DNA"/>
</dbReference>
<organism evidence="2 3">
    <name type="scientific">Hypnocyclicus thermotrophus</name>
    <dbReference type="NCBI Taxonomy" id="1627895"/>
    <lineage>
        <taxon>Bacteria</taxon>
        <taxon>Fusobacteriati</taxon>
        <taxon>Fusobacteriota</taxon>
        <taxon>Fusobacteriia</taxon>
        <taxon>Fusobacteriales</taxon>
        <taxon>Fusobacteriaceae</taxon>
        <taxon>Hypnocyclicus</taxon>
    </lineage>
</organism>
<dbReference type="Proteomes" id="UP000294678">
    <property type="component" value="Unassembled WGS sequence"/>
</dbReference>
<keyword evidence="3" id="KW-1185">Reference proteome</keyword>
<dbReference type="Pfam" id="PF05167">
    <property type="entry name" value="DUF711"/>
    <property type="match status" value="1"/>
</dbReference>
<evidence type="ECO:0000313" key="3">
    <source>
        <dbReference type="Proteomes" id="UP000294678"/>
    </source>
</evidence>
<dbReference type="SUPFAM" id="SSF51998">
    <property type="entry name" value="PFL-like glycyl radical enzymes"/>
    <property type="match status" value="1"/>
</dbReference>
<comment type="caution">
    <text evidence="2">The sequence shown here is derived from an EMBL/GenBank/DDBJ whole genome shotgun (WGS) entry which is preliminary data.</text>
</comment>
<reference evidence="2 3" key="1">
    <citation type="submission" date="2019-03" db="EMBL/GenBank/DDBJ databases">
        <title>Genomic Encyclopedia of Type Strains, Phase IV (KMG-IV): sequencing the most valuable type-strain genomes for metagenomic binning, comparative biology and taxonomic classification.</title>
        <authorList>
            <person name="Goeker M."/>
        </authorList>
    </citation>
    <scope>NUCLEOTIDE SEQUENCE [LARGE SCALE GENOMIC DNA]</scope>
    <source>
        <strain evidence="2 3">DSM 100055</strain>
    </source>
</reference>
<gene>
    <name evidence="2" type="ORF">EV215_0975</name>
</gene>
<dbReference type="AlphaFoldDB" id="A0AA46DZW1"/>
<protein>
    <recommendedName>
        <fullName evidence="1">UPF0210 protein EV215_0975</fullName>
    </recommendedName>
</protein>
<dbReference type="PANTHER" id="PTHR37560">
    <property type="entry name" value="UPF0210 PROTEIN SPR0218"/>
    <property type="match status" value="1"/>
</dbReference>
<accession>A0AA46DZW1</accession>
<evidence type="ECO:0000313" key="2">
    <source>
        <dbReference type="EMBL" id="TDT71597.1"/>
    </source>
</evidence>
<dbReference type="PANTHER" id="PTHR37560:SF1">
    <property type="entry name" value="UPF0210 PROTEIN MJ1665"/>
    <property type="match status" value="1"/>
</dbReference>
<dbReference type="NCBIfam" id="NF003700">
    <property type="entry name" value="PRK05313.1"/>
    <property type="match status" value="1"/>
</dbReference>
<proteinExistence type="inferred from homology"/>
<evidence type="ECO:0000256" key="1">
    <source>
        <dbReference type="HAMAP-Rule" id="MF_01221"/>
    </source>
</evidence>
<dbReference type="CDD" id="cd08025">
    <property type="entry name" value="RNR_PFL_like_DUF711"/>
    <property type="match status" value="1"/>
</dbReference>
<dbReference type="HAMAP" id="MF_01221">
    <property type="entry name" value="UPF0210"/>
    <property type="match status" value="1"/>
</dbReference>
<dbReference type="InterPro" id="IPR007841">
    <property type="entry name" value="UPF0210"/>
</dbReference>
<dbReference type="Gene3D" id="3.20.70.20">
    <property type="match status" value="1"/>
</dbReference>
<name>A0AA46DZW1_9FUSO</name>
<dbReference type="RefSeq" id="WP_134112856.1">
    <property type="nucleotide sequence ID" value="NZ_SOBG01000003.1"/>
</dbReference>
<comment type="subunit">
    <text evidence="1">Homodimer.</text>
</comment>